<sequence>MPVTPPVDGESSSSAAGTPPPIAGVDGGGGAWNGLSKQAGWGDVGDAGLPFGGAEARFTLRTKGLRENMAG</sequence>
<accession>A0A8H4PLW9</accession>
<protein>
    <submittedName>
        <fullName evidence="2">Uncharacterized protein</fullName>
    </submittedName>
</protein>
<evidence type="ECO:0000313" key="2">
    <source>
        <dbReference type="EMBL" id="KAF4505691.1"/>
    </source>
</evidence>
<gene>
    <name evidence="2" type="ORF">G6O67_007613</name>
</gene>
<keyword evidence="3" id="KW-1185">Reference proteome</keyword>
<dbReference type="Proteomes" id="UP000557566">
    <property type="component" value="Unassembled WGS sequence"/>
</dbReference>
<evidence type="ECO:0000256" key="1">
    <source>
        <dbReference type="SAM" id="MobiDB-lite"/>
    </source>
</evidence>
<evidence type="ECO:0000313" key="3">
    <source>
        <dbReference type="Proteomes" id="UP000557566"/>
    </source>
</evidence>
<organism evidence="2 3">
    <name type="scientific">Ophiocordyceps sinensis</name>
    <dbReference type="NCBI Taxonomy" id="72228"/>
    <lineage>
        <taxon>Eukaryota</taxon>
        <taxon>Fungi</taxon>
        <taxon>Dikarya</taxon>
        <taxon>Ascomycota</taxon>
        <taxon>Pezizomycotina</taxon>
        <taxon>Sordariomycetes</taxon>
        <taxon>Hypocreomycetidae</taxon>
        <taxon>Hypocreales</taxon>
        <taxon>Ophiocordycipitaceae</taxon>
        <taxon>Ophiocordyceps</taxon>
    </lineage>
</organism>
<name>A0A8H4PLW9_9HYPO</name>
<comment type="caution">
    <text evidence="2">The sequence shown here is derived from an EMBL/GenBank/DDBJ whole genome shotgun (WGS) entry which is preliminary data.</text>
</comment>
<reference evidence="2 3" key="1">
    <citation type="journal article" date="2020" name="Genome Biol. Evol.">
        <title>A new high-quality draft genome assembly of the Chinese cordyceps Ophiocordyceps sinensis.</title>
        <authorList>
            <person name="Shu R."/>
            <person name="Zhang J."/>
            <person name="Meng Q."/>
            <person name="Zhang H."/>
            <person name="Zhou G."/>
            <person name="Li M."/>
            <person name="Wu P."/>
            <person name="Zhao Y."/>
            <person name="Chen C."/>
            <person name="Qin Q."/>
        </authorList>
    </citation>
    <scope>NUCLEOTIDE SEQUENCE [LARGE SCALE GENOMIC DNA]</scope>
    <source>
        <strain evidence="2 3">IOZ07</strain>
    </source>
</reference>
<proteinExistence type="predicted"/>
<feature type="region of interest" description="Disordered" evidence="1">
    <location>
        <begin position="1"/>
        <end position="43"/>
    </location>
</feature>
<dbReference type="AlphaFoldDB" id="A0A8H4PLW9"/>
<dbReference type="EMBL" id="JAAVMX010000008">
    <property type="protein sequence ID" value="KAF4505691.1"/>
    <property type="molecule type" value="Genomic_DNA"/>
</dbReference>
<dbReference type="OrthoDB" id="72772at2759"/>